<reference evidence="4 5" key="1">
    <citation type="submission" date="2019-06" db="EMBL/GenBank/DDBJ databases">
        <title>Sequencing the genomes of 1000 actinobacteria strains.</title>
        <authorList>
            <person name="Klenk H.-P."/>
        </authorList>
    </citation>
    <scope>NUCLEOTIDE SEQUENCE [LARGE SCALE GENOMIC DNA]</scope>
    <source>
        <strain evidence="4 5">DSM 20169</strain>
    </source>
</reference>
<feature type="transmembrane region" description="Helical" evidence="2">
    <location>
        <begin position="622"/>
        <end position="642"/>
    </location>
</feature>
<dbReference type="SMART" id="SM00460">
    <property type="entry name" value="TGc"/>
    <property type="match status" value="1"/>
</dbReference>
<dbReference type="PANTHER" id="PTHR42736">
    <property type="entry name" value="PROTEIN-GLUTAMINE GAMMA-GLUTAMYLTRANSFERASE"/>
    <property type="match status" value="1"/>
</dbReference>
<dbReference type="InterPro" id="IPR002931">
    <property type="entry name" value="Transglutaminase-like"/>
</dbReference>
<feature type="domain" description="Transglutaminase-like" evidence="3">
    <location>
        <begin position="487"/>
        <end position="562"/>
    </location>
</feature>
<evidence type="ECO:0000256" key="1">
    <source>
        <dbReference type="SAM" id="MobiDB-lite"/>
    </source>
</evidence>
<feature type="compositionally biased region" description="Low complexity" evidence="1">
    <location>
        <begin position="13"/>
        <end position="30"/>
    </location>
</feature>
<dbReference type="AlphaFoldDB" id="A0A543BJQ1"/>
<feature type="transmembrane region" description="Helical" evidence="2">
    <location>
        <begin position="239"/>
        <end position="260"/>
    </location>
</feature>
<dbReference type="EMBL" id="VFOX01000001">
    <property type="protein sequence ID" value="TQL85054.1"/>
    <property type="molecule type" value="Genomic_DNA"/>
</dbReference>
<organism evidence="4 5">
    <name type="scientific">Microbacterium saperdae</name>
    <dbReference type="NCBI Taxonomy" id="69368"/>
    <lineage>
        <taxon>Bacteria</taxon>
        <taxon>Bacillati</taxon>
        <taxon>Actinomycetota</taxon>
        <taxon>Actinomycetes</taxon>
        <taxon>Micrococcales</taxon>
        <taxon>Microbacteriaceae</taxon>
        <taxon>Microbacterium</taxon>
    </lineage>
</organism>
<feature type="transmembrane region" description="Helical" evidence="2">
    <location>
        <begin position="157"/>
        <end position="176"/>
    </location>
</feature>
<feature type="region of interest" description="Disordered" evidence="1">
    <location>
        <begin position="574"/>
        <end position="616"/>
    </location>
</feature>
<feature type="transmembrane region" description="Helical" evidence="2">
    <location>
        <begin position="41"/>
        <end position="60"/>
    </location>
</feature>
<dbReference type="Pfam" id="PF11992">
    <property type="entry name" value="TgpA_N"/>
    <property type="match status" value="1"/>
</dbReference>
<name>A0A543BJQ1_9MICO</name>
<dbReference type="InterPro" id="IPR021878">
    <property type="entry name" value="TgpA_N"/>
</dbReference>
<evidence type="ECO:0000256" key="2">
    <source>
        <dbReference type="SAM" id="Phobius"/>
    </source>
</evidence>
<feature type="transmembrane region" description="Helical" evidence="2">
    <location>
        <begin position="100"/>
        <end position="119"/>
    </location>
</feature>
<evidence type="ECO:0000313" key="4">
    <source>
        <dbReference type="EMBL" id="TQL85054.1"/>
    </source>
</evidence>
<dbReference type="PANTHER" id="PTHR42736:SF1">
    <property type="entry name" value="PROTEIN-GLUTAMINE GAMMA-GLUTAMYLTRANSFERASE"/>
    <property type="match status" value="1"/>
</dbReference>
<gene>
    <name evidence="4" type="ORF">FB560_0650</name>
</gene>
<feature type="transmembrane region" description="Helical" evidence="2">
    <location>
        <begin position="66"/>
        <end position="88"/>
    </location>
</feature>
<accession>A0A543BJQ1</accession>
<dbReference type="SUPFAM" id="SSF54001">
    <property type="entry name" value="Cysteine proteinases"/>
    <property type="match status" value="1"/>
</dbReference>
<keyword evidence="5" id="KW-1185">Reference proteome</keyword>
<dbReference type="InterPro" id="IPR052901">
    <property type="entry name" value="Bact_TGase-like"/>
</dbReference>
<sequence>MLCPRGSESAMFRAEAGRTGRTTPARATPTWHREHEDANGVVAPAILAAVAGLVAMWPYTSVIEPGAWSFTVLAVIVMTAATGALMRTWTRRRREWLRDLTTFAVQLAVAVAVLTRLIAGDSAFLGIVPTPTTFAVFRTLAAAAWEEIAFGSAPLEATAGLAAVLGAGFALVAILLDHLVSHRSAILAIVLTGVLGSVPMIVTLGDTNIVWFVLLGILALVLLRFTARRHPLAPRRSSTSLAAGVGVAALAVTIVIAPGLPVSASLAGTGAGITVDASLRLGDDLRQPNPVEVLTVATKNDVAPYLRLTTLSQFNGRIWQPDRGDLNAQSEGFGEPEWGEEIATTDTTTSIRVLRMSSSWLPLPYPATGVQGLANTWRVMPENRTLVSRNADAVGNDYTVASTRVSPTLEQIRAIDAAPPLVDDSEDPVELPSVIGELASEVTADATTDYDRLVALQTWFRNSFTYSLETPVEEGFDGTGADAVARFLEERSGYCVHFAGAFALMAQSLDMQVRIVVGYLPGSLTDEKRGEESIFSVESDQLHSWPEVLFPGVGWVPFEPTASLGVPTAFTAAATEGTGTNGPSTPAPTTAPQAEQTTGPEVDRGDTGDSSSSNGALRRLDAMPVVLTVAGALVLLLLPALVRGAERGLRLRRARHGDAGAAWAELRDTMIDLRLPVSDADTPRARGSALVRECGVDATEMRALTDAVEQANYARSGAAAEDLAGPLRSVLGSMHARSDRFTRTKALLVPRSLFATRDVDAATVV</sequence>
<feature type="transmembrane region" description="Helical" evidence="2">
    <location>
        <begin position="185"/>
        <end position="203"/>
    </location>
</feature>
<feature type="region of interest" description="Disordered" evidence="1">
    <location>
        <begin position="1"/>
        <end position="32"/>
    </location>
</feature>
<evidence type="ECO:0000259" key="3">
    <source>
        <dbReference type="SMART" id="SM00460"/>
    </source>
</evidence>
<proteinExistence type="predicted"/>
<evidence type="ECO:0000313" key="5">
    <source>
        <dbReference type="Proteomes" id="UP000317209"/>
    </source>
</evidence>
<feature type="compositionally biased region" description="Low complexity" evidence="1">
    <location>
        <begin position="574"/>
        <end position="600"/>
    </location>
</feature>
<dbReference type="OrthoDB" id="9804023at2"/>
<protein>
    <submittedName>
        <fullName evidence="4">Transglutaminase superfamily protein</fullName>
    </submittedName>
</protein>
<keyword evidence="2" id="KW-0812">Transmembrane</keyword>
<dbReference type="Pfam" id="PF01841">
    <property type="entry name" value="Transglut_core"/>
    <property type="match status" value="1"/>
</dbReference>
<dbReference type="InterPro" id="IPR038765">
    <property type="entry name" value="Papain-like_cys_pep_sf"/>
</dbReference>
<feature type="transmembrane region" description="Helical" evidence="2">
    <location>
        <begin position="209"/>
        <end position="227"/>
    </location>
</feature>
<dbReference type="Proteomes" id="UP000317209">
    <property type="component" value="Unassembled WGS sequence"/>
</dbReference>
<comment type="caution">
    <text evidence="4">The sequence shown here is derived from an EMBL/GenBank/DDBJ whole genome shotgun (WGS) entry which is preliminary data.</text>
</comment>
<keyword evidence="2" id="KW-1133">Transmembrane helix</keyword>
<dbReference type="Gene3D" id="3.10.620.30">
    <property type="match status" value="1"/>
</dbReference>
<keyword evidence="2" id="KW-0472">Membrane</keyword>